<accession>A0A811T561</accession>
<reference evidence="1" key="1">
    <citation type="submission" date="2020-10" db="EMBL/GenBank/DDBJ databases">
        <authorList>
            <person name="Hahn C.J."/>
            <person name="Laso-Perez R."/>
            <person name="Vulcano F."/>
            <person name="Vaziourakis K.-M."/>
            <person name="Stokke R."/>
            <person name="Steen I.H."/>
            <person name="Teske A."/>
            <person name="Boetius A."/>
            <person name="Liebeke M."/>
            <person name="Amann R."/>
            <person name="Knittel K."/>
        </authorList>
    </citation>
    <scope>NUCLEOTIDE SEQUENCE</scope>
    <source>
        <strain evidence="1">Gfbio:e3339647-f889-4370-9287-4fb5cb688e4c:AG393N10_GoMArc1</strain>
    </source>
</reference>
<organism evidence="1 2">
    <name type="scientific">Candidatus Argoarchaeum ethanivorans</name>
    <dbReference type="NCBI Taxonomy" id="2608793"/>
    <lineage>
        <taxon>Archaea</taxon>
        <taxon>Methanobacteriati</taxon>
        <taxon>Methanobacteriota</taxon>
        <taxon>Stenosarchaea group</taxon>
        <taxon>Methanomicrobia</taxon>
        <taxon>Methanosarcinales</taxon>
        <taxon>Methanosarcinales incertae sedis</taxon>
        <taxon>GOM Arc I cluster</taxon>
        <taxon>Candidatus Argoarchaeum</taxon>
    </lineage>
</organism>
<dbReference type="Proteomes" id="UP000637195">
    <property type="component" value="Unassembled WGS sequence"/>
</dbReference>
<comment type="caution">
    <text evidence="1">The sequence shown here is derived from an EMBL/GenBank/DDBJ whole genome shotgun (WGS) entry which is preliminary data.</text>
</comment>
<gene>
    <name evidence="1" type="ORF">ANIMEMIM_00306</name>
</gene>
<dbReference type="EMBL" id="CAJHIM010000032">
    <property type="protein sequence ID" value="CAD6492344.1"/>
    <property type="molecule type" value="Genomic_DNA"/>
</dbReference>
<evidence type="ECO:0000313" key="1">
    <source>
        <dbReference type="EMBL" id="CAD6492344.1"/>
    </source>
</evidence>
<dbReference type="AlphaFoldDB" id="A0A811T561"/>
<sequence length="44" mass="4905">MSDQLVSVTIFILDSLHNSVMQNCTLRVQRQPVTAQLRCAEGNS</sequence>
<proteinExistence type="predicted"/>
<protein>
    <submittedName>
        <fullName evidence="1">Uncharacterized protein</fullName>
    </submittedName>
</protein>
<evidence type="ECO:0000313" key="2">
    <source>
        <dbReference type="Proteomes" id="UP000637195"/>
    </source>
</evidence>
<name>A0A811T561_9EURY</name>